<dbReference type="Proteomes" id="UP001597526">
    <property type="component" value="Unassembled WGS sequence"/>
</dbReference>
<keyword evidence="2" id="KW-1185">Reference proteome</keyword>
<dbReference type="EMBL" id="JBHULB010000083">
    <property type="protein sequence ID" value="MFD2589089.1"/>
    <property type="molecule type" value="Genomic_DNA"/>
</dbReference>
<organism evidence="1 2">
    <name type="scientific">Croceitalea marina</name>
    <dbReference type="NCBI Taxonomy" id="1775166"/>
    <lineage>
        <taxon>Bacteria</taxon>
        <taxon>Pseudomonadati</taxon>
        <taxon>Bacteroidota</taxon>
        <taxon>Flavobacteriia</taxon>
        <taxon>Flavobacteriales</taxon>
        <taxon>Flavobacteriaceae</taxon>
        <taxon>Croceitalea</taxon>
    </lineage>
</organism>
<evidence type="ECO:0000313" key="1">
    <source>
        <dbReference type="EMBL" id="MFD2589089.1"/>
    </source>
</evidence>
<comment type="caution">
    <text evidence="1">The sequence shown here is derived from an EMBL/GenBank/DDBJ whole genome shotgun (WGS) entry which is preliminary data.</text>
</comment>
<dbReference type="RefSeq" id="WP_377768565.1">
    <property type="nucleotide sequence ID" value="NZ_JBHULB010000083.1"/>
</dbReference>
<evidence type="ECO:0000313" key="2">
    <source>
        <dbReference type="Proteomes" id="UP001597526"/>
    </source>
</evidence>
<protein>
    <submittedName>
        <fullName evidence="1">Uncharacterized protein</fullName>
    </submittedName>
</protein>
<name>A0ABW5N4Q3_9FLAO</name>
<accession>A0ABW5N4Q3</accession>
<gene>
    <name evidence="1" type="ORF">ACFSQJ_19345</name>
</gene>
<reference evidence="2" key="1">
    <citation type="journal article" date="2019" name="Int. J. Syst. Evol. Microbiol.">
        <title>The Global Catalogue of Microorganisms (GCM) 10K type strain sequencing project: providing services to taxonomists for standard genome sequencing and annotation.</title>
        <authorList>
            <consortium name="The Broad Institute Genomics Platform"/>
            <consortium name="The Broad Institute Genome Sequencing Center for Infectious Disease"/>
            <person name="Wu L."/>
            <person name="Ma J."/>
        </authorList>
    </citation>
    <scope>NUCLEOTIDE SEQUENCE [LARGE SCALE GENOMIC DNA]</scope>
    <source>
        <strain evidence="2">KCTC 52368</strain>
    </source>
</reference>
<proteinExistence type="predicted"/>
<sequence>MKKVELNITIENFDDAMQKHTIIPFLESLKELKANGYKIVKMNGDKIDFGGIDRILKQYEDFKKSQ</sequence>